<comment type="function">
    <text evidence="2">Hydrolyzes RNA 2',3'-cyclic phosphodiester to an RNA 2'-phosphomonoester.</text>
</comment>
<dbReference type="PANTHER" id="PTHR35561">
    <property type="entry name" value="RNA 2',3'-CYCLIC PHOSPHODIESTERASE"/>
    <property type="match status" value="1"/>
</dbReference>
<comment type="caution">
    <text evidence="4">The sequence shown here is derived from an EMBL/GenBank/DDBJ whole genome shotgun (WGS) entry which is preliminary data.</text>
</comment>
<dbReference type="GO" id="GO:0004113">
    <property type="term" value="F:2',3'-cyclic-nucleotide 3'-phosphodiesterase activity"/>
    <property type="evidence" value="ECO:0007669"/>
    <property type="project" value="InterPro"/>
</dbReference>
<dbReference type="Proteomes" id="UP000295008">
    <property type="component" value="Unassembled WGS sequence"/>
</dbReference>
<dbReference type="NCBIfam" id="TIGR02258">
    <property type="entry name" value="2_5_ligase"/>
    <property type="match status" value="1"/>
</dbReference>
<organism evidence="4 5">
    <name type="scientific">Hydrogenispora ethanolica</name>
    <dbReference type="NCBI Taxonomy" id="1082276"/>
    <lineage>
        <taxon>Bacteria</taxon>
        <taxon>Bacillati</taxon>
        <taxon>Bacillota</taxon>
        <taxon>Hydrogenispora</taxon>
    </lineage>
</organism>
<dbReference type="EC" id="3.1.4.58" evidence="2"/>
<feature type="short sequence motif" description="HXTX 2" evidence="2">
    <location>
        <begin position="127"/>
        <end position="130"/>
    </location>
</feature>
<dbReference type="OrthoDB" id="9789350at2"/>
<feature type="domain" description="Phosphoesterase HXTX" evidence="3">
    <location>
        <begin position="96"/>
        <end position="171"/>
    </location>
</feature>
<feature type="short sequence motif" description="HXTX 1" evidence="2">
    <location>
        <begin position="40"/>
        <end position="43"/>
    </location>
</feature>
<accession>A0A4R1R961</accession>
<keyword evidence="4" id="KW-0436">Ligase</keyword>
<dbReference type="InterPro" id="IPR014051">
    <property type="entry name" value="Phosphoesterase_HXTX"/>
</dbReference>
<evidence type="ECO:0000256" key="1">
    <source>
        <dbReference type="ARBA" id="ARBA00022801"/>
    </source>
</evidence>
<dbReference type="RefSeq" id="WP_132015939.1">
    <property type="nucleotide sequence ID" value="NZ_SLUN01000028.1"/>
</dbReference>
<proteinExistence type="inferred from homology"/>
<dbReference type="InterPro" id="IPR004175">
    <property type="entry name" value="RNA_CPDase"/>
</dbReference>
<dbReference type="EMBL" id="SLUN01000028">
    <property type="protein sequence ID" value="TCL62090.1"/>
    <property type="molecule type" value="Genomic_DNA"/>
</dbReference>
<gene>
    <name evidence="4" type="ORF">EDC14_102847</name>
</gene>
<evidence type="ECO:0000256" key="2">
    <source>
        <dbReference type="HAMAP-Rule" id="MF_01940"/>
    </source>
</evidence>
<comment type="similarity">
    <text evidence="2">Belongs to the 2H phosphoesterase superfamily. ThpR family.</text>
</comment>
<dbReference type="GO" id="GO:0016874">
    <property type="term" value="F:ligase activity"/>
    <property type="evidence" value="ECO:0007669"/>
    <property type="project" value="UniProtKB-KW"/>
</dbReference>
<name>A0A4R1R961_HYDET</name>
<reference evidence="4 5" key="1">
    <citation type="submission" date="2019-03" db="EMBL/GenBank/DDBJ databases">
        <title>Genomic Encyclopedia of Type Strains, Phase IV (KMG-IV): sequencing the most valuable type-strain genomes for metagenomic binning, comparative biology and taxonomic classification.</title>
        <authorList>
            <person name="Goeker M."/>
        </authorList>
    </citation>
    <scope>NUCLEOTIDE SEQUENCE [LARGE SCALE GENOMIC DNA]</scope>
    <source>
        <strain evidence="4 5">LX-B</strain>
    </source>
</reference>
<sequence>MRLFIGVWLSPEQREEVAVFIRRLSPESPDWKWTSPANLHFTLRFLGEVDRAAVGPLRLRLQEEARRMRPFTMRLGTAGFFPPAGPPRVFWFGLAEGAAELTGLAARLENACRERSFGPADKPFKPHLTVARAKTHSPGTISFANPLWRAGTLVTGFSLIESQLRPAGPAYRSIADLTFGAKGNHS</sequence>
<feature type="active site" description="Proton acceptor" evidence="2">
    <location>
        <position position="127"/>
    </location>
</feature>
<comment type="catalytic activity">
    <reaction evidence="2">
        <text>a 3'-end 2',3'-cyclophospho-ribonucleotide-RNA + H2O = a 3'-end 2'-phospho-ribonucleotide-RNA + H(+)</text>
        <dbReference type="Rhea" id="RHEA:11828"/>
        <dbReference type="Rhea" id="RHEA-COMP:10464"/>
        <dbReference type="Rhea" id="RHEA-COMP:17353"/>
        <dbReference type="ChEBI" id="CHEBI:15377"/>
        <dbReference type="ChEBI" id="CHEBI:15378"/>
        <dbReference type="ChEBI" id="CHEBI:83064"/>
        <dbReference type="ChEBI" id="CHEBI:173113"/>
        <dbReference type="EC" id="3.1.4.58"/>
    </reaction>
</comment>
<dbReference type="InterPro" id="IPR009097">
    <property type="entry name" value="Cyclic_Pdiesterase"/>
</dbReference>
<dbReference type="Pfam" id="PF02834">
    <property type="entry name" value="LigT_PEase"/>
    <property type="match status" value="2"/>
</dbReference>
<protein>
    <recommendedName>
        <fullName evidence="2">RNA 2',3'-cyclic phosphodiesterase</fullName>
        <shortName evidence="2">RNA 2',3'-CPDase</shortName>
        <ecNumber evidence="2">3.1.4.58</ecNumber>
    </recommendedName>
</protein>
<dbReference type="SUPFAM" id="SSF55144">
    <property type="entry name" value="LigT-like"/>
    <property type="match status" value="1"/>
</dbReference>
<dbReference type="HAMAP" id="MF_01940">
    <property type="entry name" value="RNA_CPDase"/>
    <property type="match status" value="1"/>
</dbReference>
<dbReference type="PANTHER" id="PTHR35561:SF1">
    <property type="entry name" value="RNA 2',3'-CYCLIC PHOSPHODIESTERASE"/>
    <property type="match status" value="1"/>
</dbReference>
<dbReference type="GO" id="GO:0008664">
    <property type="term" value="F:RNA 2',3'-cyclic 3'-phosphodiesterase activity"/>
    <property type="evidence" value="ECO:0007669"/>
    <property type="project" value="UniProtKB-EC"/>
</dbReference>
<evidence type="ECO:0000313" key="4">
    <source>
        <dbReference type="EMBL" id="TCL62090.1"/>
    </source>
</evidence>
<feature type="active site" description="Proton donor" evidence="2">
    <location>
        <position position="40"/>
    </location>
</feature>
<keyword evidence="1 2" id="KW-0378">Hydrolase</keyword>
<evidence type="ECO:0000259" key="3">
    <source>
        <dbReference type="Pfam" id="PF02834"/>
    </source>
</evidence>
<keyword evidence="5" id="KW-1185">Reference proteome</keyword>
<feature type="domain" description="Phosphoesterase HXTX" evidence="3">
    <location>
        <begin position="8"/>
        <end position="91"/>
    </location>
</feature>
<dbReference type="Gene3D" id="3.90.1140.10">
    <property type="entry name" value="Cyclic phosphodiesterase"/>
    <property type="match status" value="1"/>
</dbReference>
<evidence type="ECO:0000313" key="5">
    <source>
        <dbReference type="Proteomes" id="UP000295008"/>
    </source>
</evidence>
<dbReference type="AlphaFoldDB" id="A0A4R1R961"/>